<sequence>MDESNALLIKIYGADGNLVYGNDDMGSMKKEFSSDMLNGYNTIAYTVKHPMILIYNGIAAPYDWFTNNQIYQNNLLWADNLPGKGAYDPCPRDWRIATMDMWNDFSTTTSNYYIQGIQTATDEKHSTNGLLYNNLAWYPASGYFYNGTGTLCRVGSYGVYWSSKTQDIYARYLDFNDDGVRLSQVYRRAGGFSVRCVQE</sequence>
<name>A0A9D1QBW4_9BACT</name>
<dbReference type="Proteomes" id="UP000823926">
    <property type="component" value="Unassembled WGS sequence"/>
</dbReference>
<evidence type="ECO:0000313" key="1">
    <source>
        <dbReference type="EMBL" id="HIW10510.1"/>
    </source>
</evidence>
<evidence type="ECO:0000313" key="2">
    <source>
        <dbReference type="Proteomes" id="UP000823926"/>
    </source>
</evidence>
<reference evidence="1" key="2">
    <citation type="submission" date="2021-04" db="EMBL/GenBank/DDBJ databases">
        <authorList>
            <person name="Gilroy R."/>
        </authorList>
    </citation>
    <scope>NUCLEOTIDE SEQUENCE</scope>
    <source>
        <strain evidence="1">ChiBcec15-1070</strain>
    </source>
</reference>
<gene>
    <name evidence="1" type="ORF">H9888_03315</name>
</gene>
<reference evidence="1" key="1">
    <citation type="journal article" date="2021" name="PeerJ">
        <title>Extensive microbial diversity within the chicken gut microbiome revealed by metagenomics and culture.</title>
        <authorList>
            <person name="Gilroy R."/>
            <person name="Ravi A."/>
            <person name="Getino M."/>
            <person name="Pursley I."/>
            <person name="Horton D.L."/>
            <person name="Alikhan N.F."/>
            <person name="Baker D."/>
            <person name="Gharbi K."/>
            <person name="Hall N."/>
            <person name="Watson M."/>
            <person name="Adriaenssens E.M."/>
            <person name="Foster-Nyarko E."/>
            <person name="Jarju S."/>
            <person name="Secka A."/>
            <person name="Antonio M."/>
            <person name="Oren A."/>
            <person name="Chaudhuri R.R."/>
            <person name="La Ragione R."/>
            <person name="Hildebrand F."/>
            <person name="Pallen M.J."/>
        </authorList>
    </citation>
    <scope>NUCLEOTIDE SEQUENCE</scope>
    <source>
        <strain evidence="1">ChiBcec15-1070</strain>
    </source>
</reference>
<accession>A0A9D1QBW4</accession>
<dbReference type="AlphaFoldDB" id="A0A9D1QBW4"/>
<dbReference type="EMBL" id="DXHL01000019">
    <property type="protein sequence ID" value="HIW10510.1"/>
    <property type="molecule type" value="Genomic_DNA"/>
</dbReference>
<comment type="caution">
    <text evidence="1">The sequence shown here is derived from an EMBL/GenBank/DDBJ whole genome shotgun (WGS) entry which is preliminary data.</text>
</comment>
<organism evidence="1 2">
    <name type="scientific">Candidatus Rikenella faecigallinarum</name>
    <dbReference type="NCBI Taxonomy" id="2838745"/>
    <lineage>
        <taxon>Bacteria</taxon>
        <taxon>Pseudomonadati</taxon>
        <taxon>Bacteroidota</taxon>
        <taxon>Bacteroidia</taxon>
        <taxon>Bacteroidales</taxon>
        <taxon>Rikenellaceae</taxon>
        <taxon>Rikenella</taxon>
    </lineage>
</organism>
<protein>
    <submittedName>
        <fullName evidence="1">Fibrobacter succinogenes major paralogous domain-containing protein</fullName>
    </submittedName>
</protein>
<proteinExistence type="predicted"/>